<dbReference type="AlphaFoldDB" id="A0AAV8TPV0"/>
<gene>
    <name evidence="1" type="ORF">K2173_021173</name>
</gene>
<reference evidence="1 2" key="1">
    <citation type="submission" date="2021-09" db="EMBL/GenBank/DDBJ databases">
        <title>Genomic insights and catalytic innovation underlie evolution of tropane alkaloids biosynthesis.</title>
        <authorList>
            <person name="Wang Y.-J."/>
            <person name="Tian T."/>
            <person name="Huang J.-P."/>
            <person name="Huang S.-X."/>
        </authorList>
    </citation>
    <scope>NUCLEOTIDE SEQUENCE [LARGE SCALE GENOMIC DNA]</scope>
    <source>
        <strain evidence="1">KIB-2018</strain>
        <tissue evidence="1">Leaf</tissue>
    </source>
</reference>
<evidence type="ECO:0000313" key="1">
    <source>
        <dbReference type="EMBL" id="KAJ8768233.1"/>
    </source>
</evidence>
<proteinExistence type="predicted"/>
<keyword evidence="2" id="KW-1185">Reference proteome</keyword>
<sequence>MYKVGGRENNVPLNCSNRQSLSPLSENLIVTPFIPSPETSSLLRFLRRYGFYIPVTSFFSERDLIFKVQRRGTL</sequence>
<evidence type="ECO:0000313" key="2">
    <source>
        <dbReference type="Proteomes" id="UP001159364"/>
    </source>
</evidence>
<comment type="caution">
    <text evidence="1">The sequence shown here is derived from an EMBL/GenBank/DDBJ whole genome shotgun (WGS) entry which is preliminary data.</text>
</comment>
<dbReference type="EMBL" id="JAIWQS010000004">
    <property type="protein sequence ID" value="KAJ8768233.1"/>
    <property type="molecule type" value="Genomic_DNA"/>
</dbReference>
<protein>
    <submittedName>
        <fullName evidence="1">Uncharacterized protein</fullName>
    </submittedName>
</protein>
<dbReference type="Proteomes" id="UP001159364">
    <property type="component" value="Linkage Group LG04"/>
</dbReference>
<accession>A0AAV8TPV0</accession>
<organism evidence="1 2">
    <name type="scientific">Erythroxylum novogranatense</name>
    <dbReference type="NCBI Taxonomy" id="1862640"/>
    <lineage>
        <taxon>Eukaryota</taxon>
        <taxon>Viridiplantae</taxon>
        <taxon>Streptophyta</taxon>
        <taxon>Embryophyta</taxon>
        <taxon>Tracheophyta</taxon>
        <taxon>Spermatophyta</taxon>
        <taxon>Magnoliopsida</taxon>
        <taxon>eudicotyledons</taxon>
        <taxon>Gunneridae</taxon>
        <taxon>Pentapetalae</taxon>
        <taxon>rosids</taxon>
        <taxon>fabids</taxon>
        <taxon>Malpighiales</taxon>
        <taxon>Erythroxylaceae</taxon>
        <taxon>Erythroxylum</taxon>
    </lineage>
</organism>
<name>A0AAV8TPV0_9ROSI</name>